<proteinExistence type="predicted"/>
<dbReference type="Proteomes" id="UP000823561">
    <property type="component" value="Chromosome 1"/>
</dbReference>
<gene>
    <name evidence="2" type="ORF">AALO_G00006330</name>
</gene>
<accession>A0AAV6HEH7</accession>
<evidence type="ECO:0000313" key="2">
    <source>
        <dbReference type="EMBL" id="KAG5285693.1"/>
    </source>
</evidence>
<dbReference type="EMBL" id="JADWDJ010000001">
    <property type="protein sequence ID" value="KAG5285693.1"/>
    <property type="molecule type" value="Genomic_DNA"/>
</dbReference>
<evidence type="ECO:0000313" key="3">
    <source>
        <dbReference type="Proteomes" id="UP000823561"/>
    </source>
</evidence>
<reference evidence="2 3" key="1">
    <citation type="submission" date="2020-10" db="EMBL/GenBank/DDBJ databases">
        <title>Chromosome-scale genome assembly of the Allis shad, Alosa alosa.</title>
        <authorList>
            <person name="Margot Z."/>
            <person name="Christophe K."/>
            <person name="Cabau C."/>
            <person name="Louis A."/>
            <person name="Berthelot C."/>
            <person name="Parey E."/>
            <person name="Roest Crollius H."/>
            <person name="Montfort J."/>
            <person name="Robinson-Rechavi M."/>
            <person name="Bucao C."/>
            <person name="Bouchez O."/>
            <person name="Gislard M."/>
            <person name="Lluch J."/>
            <person name="Milhes M."/>
            <person name="Lampietro C."/>
            <person name="Lopez Roques C."/>
            <person name="Donnadieu C."/>
            <person name="Braasch I."/>
            <person name="Desvignes T."/>
            <person name="Postlethwait J."/>
            <person name="Bobe J."/>
            <person name="Guiguen Y."/>
        </authorList>
    </citation>
    <scope>NUCLEOTIDE SEQUENCE [LARGE SCALE GENOMIC DNA]</scope>
    <source>
        <strain evidence="2">M-15738</strain>
        <tissue evidence="2">Blood</tissue>
    </source>
</reference>
<keyword evidence="3" id="KW-1185">Reference proteome</keyword>
<sequence length="74" mass="8637">MWRGRKPLGCCWGRWVTGGDRASALNNLASQSDPREEEEEEEEEDTRKWCRGDSCLDKHFFSSGRRWANRESMG</sequence>
<organism evidence="2 3">
    <name type="scientific">Alosa alosa</name>
    <name type="common">allis shad</name>
    <dbReference type="NCBI Taxonomy" id="278164"/>
    <lineage>
        <taxon>Eukaryota</taxon>
        <taxon>Metazoa</taxon>
        <taxon>Chordata</taxon>
        <taxon>Craniata</taxon>
        <taxon>Vertebrata</taxon>
        <taxon>Euteleostomi</taxon>
        <taxon>Actinopterygii</taxon>
        <taxon>Neopterygii</taxon>
        <taxon>Teleostei</taxon>
        <taxon>Clupei</taxon>
        <taxon>Clupeiformes</taxon>
        <taxon>Clupeoidei</taxon>
        <taxon>Clupeidae</taxon>
        <taxon>Alosa</taxon>
    </lineage>
</organism>
<dbReference type="AlphaFoldDB" id="A0AAV6HEH7"/>
<comment type="caution">
    <text evidence="2">The sequence shown here is derived from an EMBL/GenBank/DDBJ whole genome shotgun (WGS) entry which is preliminary data.</text>
</comment>
<feature type="compositionally biased region" description="Acidic residues" evidence="1">
    <location>
        <begin position="35"/>
        <end position="44"/>
    </location>
</feature>
<evidence type="ECO:0000256" key="1">
    <source>
        <dbReference type="SAM" id="MobiDB-lite"/>
    </source>
</evidence>
<name>A0AAV6HEH7_9TELE</name>
<feature type="region of interest" description="Disordered" evidence="1">
    <location>
        <begin position="24"/>
        <end position="45"/>
    </location>
</feature>
<protein>
    <submittedName>
        <fullName evidence="2">Uncharacterized protein</fullName>
    </submittedName>
</protein>